<dbReference type="HOGENOM" id="CLU_1863381_0_0_10"/>
<name>G1WE05_9BACT</name>
<proteinExistence type="predicted"/>
<evidence type="ECO:0008006" key="4">
    <source>
        <dbReference type="Google" id="ProtNLM"/>
    </source>
</evidence>
<evidence type="ECO:0000313" key="3">
    <source>
        <dbReference type="Proteomes" id="UP000005141"/>
    </source>
</evidence>
<comment type="caution">
    <text evidence="2">The sequence shown here is derived from an EMBL/GenBank/DDBJ whole genome shotgun (WGS) entry which is preliminary data.</text>
</comment>
<keyword evidence="3" id="KW-1185">Reference proteome</keyword>
<organism evidence="2 3">
    <name type="scientific">Segatella oulorum F0390</name>
    <dbReference type="NCBI Taxonomy" id="702438"/>
    <lineage>
        <taxon>Bacteria</taxon>
        <taxon>Pseudomonadati</taxon>
        <taxon>Bacteroidota</taxon>
        <taxon>Bacteroidia</taxon>
        <taxon>Bacteroidales</taxon>
        <taxon>Prevotellaceae</taxon>
        <taxon>Segatella</taxon>
    </lineage>
</organism>
<dbReference type="EMBL" id="ADGI01000062">
    <property type="protein sequence ID" value="EGV29304.1"/>
    <property type="molecule type" value="Genomic_DNA"/>
</dbReference>
<reference evidence="2 3" key="1">
    <citation type="submission" date="2011-07" db="EMBL/GenBank/DDBJ databases">
        <title>The Genome Sequence of Prevotella oulorum F0390.</title>
        <authorList>
            <consortium name="The Broad Institute Genome Sequencing Platform"/>
            <consortium name="The Broad Institute Genome Sequencing Center for Infectious Disease"/>
            <person name="Earl A."/>
            <person name="Ward D."/>
            <person name="Feldgarden M."/>
            <person name="Gevers D."/>
            <person name="Izard J."/>
            <person name="Ganesan A."/>
            <person name="Baranova O.V."/>
            <person name="Blanton J.M."/>
            <person name="Tanner A.C."/>
            <person name="Dewhirst F.E."/>
            <person name="Young S.K."/>
            <person name="Zeng Q."/>
            <person name="Gargeya S."/>
            <person name="Fitzgerald M."/>
            <person name="Haas B."/>
            <person name="Abouelleil A."/>
            <person name="Alvarado L."/>
            <person name="Arachchi H.M."/>
            <person name="Berlin A."/>
            <person name="Brown A."/>
            <person name="Chapman S.B."/>
            <person name="Chen Z."/>
            <person name="Dunbar C."/>
            <person name="Freedman E."/>
            <person name="Gearin G."/>
            <person name="Gellesch M."/>
            <person name="Goldberg J."/>
            <person name="Griggs A."/>
            <person name="Gujja S."/>
            <person name="Heiman D."/>
            <person name="Howarth C."/>
            <person name="Larson L."/>
            <person name="Lui A."/>
            <person name="MacDonald P.J.P."/>
            <person name="Mehta T."/>
            <person name="Montmayeur A."/>
            <person name="Murphy C."/>
            <person name="Neiman D."/>
            <person name="Pearson M."/>
            <person name="Priest M."/>
            <person name="Roberts A."/>
            <person name="Saif S."/>
            <person name="Shea T."/>
            <person name="Shenoy N."/>
            <person name="Sisk P."/>
            <person name="Stolte C."/>
            <person name="Sykes S."/>
            <person name="Wortman J."/>
            <person name="Nusbaum C."/>
            <person name="Birren B."/>
        </authorList>
    </citation>
    <scope>NUCLEOTIDE SEQUENCE [LARGE SCALE GENOMIC DNA]</scope>
    <source>
        <strain evidence="2 3">F0390</strain>
    </source>
</reference>
<gene>
    <name evidence="2" type="ORF">HMPREF9431_02056</name>
</gene>
<evidence type="ECO:0000256" key="1">
    <source>
        <dbReference type="SAM" id="SignalP"/>
    </source>
</evidence>
<dbReference type="RefSeq" id="WP_004381132.1">
    <property type="nucleotide sequence ID" value="NZ_JH114217.1"/>
</dbReference>
<accession>G1WE05</accession>
<feature type="chain" id="PRO_5003424927" description="Lipocalin-like domain-containing protein" evidence="1">
    <location>
        <begin position="30"/>
        <end position="137"/>
    </location>
</feature>
<feature type="signal peptide" evidence="1">
    <location>
        <begin position="1"/>
        <end position="29"/>
    </location>
</feature>
<dbReference type="PATRIC" id="fig|702438.4.peg.2139"/>
<evidence type="ECO:0000313" key="2">
    <source>
        <dbReference type="EMBL" id="EGV29304.1"/>
    </source>
</evidence>
<dbReference type="Proteomes" id="UP000005141">
    <property type="component" value="Unassembled WGS sequence"/>
</dbReference>
<keyword evidence="1" id="KW-0732">Signal</keyword>
<dbReference type="AlphaFoldDB" id="G1WE05"/>
<sequence>MEYIFKDHLKHLVCMLAYCMLLTVCMSCAKDDDEPSVPNLDHTVWREVDNYLTNENRTIAQITFFNGYATYAYVNRTTGVIDYQNDIKAHGRYEYRKEHGGFQIIDEKTGQPIKGIGVFRYEQGVLKYGPLTYVLYR</sequence>
<protein>
    <recommendedName>
        <fullName evidence="4">Lipocalin-like domain-containing protein</fullName>
    </recommendedName>
</protein>
<dbReference type="GeneID" id="95426615"/>